<proteinExistence type="inferred from homology"/>
<keyword evidence="3 4" id="KW-0131">Cell cycle</keyword>
<dbReference type="eggNOG" id="KOG3484">
    <property type="taxonomic scope" value="Eukaryota"/>
</dbReference>
<evidence type="ECO:0000256" key="1">
    <source>
        <dbReference type="ARBA" id="ARBA00007782"/>
    </source>
</evidence>
<name>A0A023B165_GRENI</name>
<evidence type="ECO:0000256" key="2">
    <source>
        <dbReference type="ARBA" id="ARBA00022618"/>
    </source>
</evidence>
<dbReference type="GeneID" id="22914945"/>
<dbReference type="OrthoDB" id="440676at2759"/>
<dbReference type="GO" id="GO:0051301">
    <property type="term" value="P:cell division"/>
    <property type="evidence" value="ECO:0007669"/>
    <property type="project" value="UniProtKB-UniRule"/>
</dbReference>
<dbReference type="PROSITE" id="PS00944">
    <property type="entry name" value="CKS_1"/>
    <property type="match status" value="1"/>
</dbReference>
<evidence type="ECO:0000256" key="3">
    <source>
        <dbReference type="ARBA" id="ARBA00023306"/>
    </source>
</evidence>
<keyword evidence="7" id="KW-1185">Reference proteome</keyword>
<accession>A0A023B165</accession>
<protein>
    <recommendedName>
        <fullName evidence="4">Cyclin-dependent kinases regulatory subunit</fullName>
    </recommendedName>
</protein>
<feature type="region of interest" description="Disordered" evidence="5">
    <location>
        <begin position="78"/>
        <end position="110"/>
    </location>
</feature>
<dbReference type="OMA" id="RPINYGQ"/>
<reference evidence="6" key="1">
    <citation type="submission" date="2013-12" db="EMBL/GenBank/DDBJ databases">
        <authorList>
            <person name="Omoto C.K."/>
            <person name="Sibley D."/>
            <person name="Venepally P."/>
            <person name="Hadjithomas M."/>
            <person name="Karamycheva S."/>
            <person name="Brunk B."/>
            <person name="Roos D."/>
            <person name="Caler E."/>
            <person name="Lorenzi H."/>
        </authorList>
    </citation>
    <scope>NUCLEOTIDE SEQUENCE</scope>
</reference>
<organism evidence="6 7">
    <name type="scientific">Gregarina niphandrodes</name>
    <name type="common">Septate eugregarine</name>
    <dbReference type="NCBI Taxonomy" id="110365"/>
    <lineage>
        <taxon>Eukaryota</taxon>
        <taxon>Sar</taxon>
        <taxon>Alveolata</taxon>
        <taxon>Apicomplexa</taxon>
        <taxon>Conoidasida</taxon>
        <taxon>Gregarinasina</taxon>
        <taxon>Eugregarinorida</taxon>
        <taxon>Gregarinidae</taxon>
        <taxon>Gregarina</taxon>
    </lineage>
</organism>
<dbReference type="Pfam" id="PF01111">
    <property type="entry name" value="CKS"/>
    <property type="match status" value="1"/>
</dbReference>
<dbReference type="PANTHER" id="PTHR23415">
    <property type="entry name" value="CYCLIN-DEPENDENT KINASES REGULATORY SUBUNIT/60S RIBOSOME SUBUNIT BIOGENESIS PROTEIN NIP7"/>
    <property type="match status" value="1"/>
</dbReference>
<dbReference type="SMART" id="SM01084">
    <property type="entry name" value="CKS"/>
    <property type="match status" value="1"/>
</dbReference>
<dbReference type="VEuPathDB" id="CryptoDB:GNI_139150"/>
<dbReference type="Gene3D" id="3.30.170.10">
    <property type="entry name" value="Cyclin-dependent kinase, regulatory subunit"/>
    <property type="match status" value="1"/>
</dbReference>
<dbReference type="SUPFAM" id="SSF55637">
    <property type="entry name" value="Cell cycle regulatory proteins"/>
    <property type="match status" value="1"/>
</dbReference>
<comment type="similarity">
    <text evidence="1 4">Belongs to the CKS family.</text>
</comment>
<keyword evidence="2 4" id="KW-0132">Cell division</keyword>
<dbReference type="PRINTS" id="PR00296">
    <property type="entry name" value="CYCLINKINASE"/>
</dbReference>
<evidence type="ECO:0000313" key="6">
    <source>
        <dbReference type="EMBL" id="EZG45347.1"/>
    </source>
</evidence>
<dbReference type="EMBL" id="AFNH02001028">
    <property type="protein sequence ID" value="EZG45347.1"/>
    <property type="molecule type" value="Genomic_DNA"/>
</dbReference>
<dbReference type="GO" id="GO:0016538">
    <property type="term" value="F:cyclin-dependent protein serine/threonine kinase regulator activity"/>
    <property type="evidence" value="ECO:0007669"/>
    <property type="project" value="InterPro"/>
</dbReference>
<dbReference type="AlphaFoldDB" id="A0A023B165"/>
<sequence>MVHYPDEPVYSDKYEDDCFEYRHVLLTKLMTQEVKSLLQKRPKELLYESDWRNLGVQQSRGWQHYLLHKPEPHVLLFRRPLGTDPQTGKPPKHWKPPSDGRASVPVTAER</sequence>
<evidence type="ECO:0000313" key="7">
    <source>
        <dbReference type="Proteomes" id="UP000019763"/>
    </source>
</evidence>
<evidence type="ECO:0000256" key="5">
    <source>
        <dbReference type="SAM" id="MobiDB-lite"/>
    </source>
</evidence>
<dbReference type="RefSeq" id="XP_011132520.1">
    <property type="nucleotide sequence ID" value="XM_011134218.1"/>
</dbReference>
<dbReference type="InterPro" id="IPR036858">
    <property type="entry name" value="Cyclin-dep_kinase_reg-sub_sf"/>
</dbReference>
<comment type="caution">
    <text evidence="6">The sequence shown here is derived from an EMBL/GenBank/DDBJ whole genome shotgun (WGS) entry which is preliminary data.</text>
</comment>
<comment type="function">
    <text evidence="4">Binds to the catalytic subunit of the cyclin dependent kinases and is essential for their biological function.</text>
</comment>
<dbReference type="PROSITE" id="PS00945">
    <property type="entry name" value="CKS_2"/>
    <property type="match status" value="1"/>
</dbReference>
<dbReference type="FunFam" id="3.30.170.10:FF:000001">
    <property type="entry name" value="Cyclin-dependent kinases regulatory subunit"/>
    <property type="match status" value="1"/>
</dbReference>
<evidence type="ECO:0000256" key="4">
    <source>
        <dbReference type="RuleBase" id="RU311113"/>
    </source>
</evidence>
<dbReference type="GO" id="GO:0016301">
    <property type="term" value="F:kinase activity"/>
    <property type="evidence" value="ECO:0007669"/>
    <property type="project" value="UniProtKB-KW"/>
</dbReference>
<dbReference type="Proteomes" id="UP000019763">
    <property type="component" value="Unassembled WGS sequence"/>
</dbReference>
<dbReference type="InterPro" id="IPR000789">
    <property type="entry name" value="Cyclin-dep_kinase_reg-sub"/>
</dbReference>
<gene>
    <name evidence="6" type="ORF">GNI_139150</name>
</gene>